<proteinExistence type="inferred from homology"/>
<dbReference type="GO" id="GO:0046872">
    <property type="term" value="F:metal ion binding"/>
    <property type="evidence" value="ECO:0007669"/>
    <property type="project" value="InterPro"/>
</dbReference>
<reference evidence="5 6" key="1">
    <citation type="submission" date="2018-03" db="EMBL/GenBank/DDBJ databases">
        <title>Adhaeribacter sp. HMF7605 Genome sequencing and assembly.</title>
        <authorList>
            <person name="Kang H."/>
            <person name="Kang J."/>
            <person name="Cha I."/>
            <person name="Kim H."/>
            <person name="Joh K."/>
        </authorList>
    </citation>
    <scope>NUCLEOTIDE SEQUENCE [LARGE SCALE GENOMIC DNA]</scope>
    <source>
        <strain evidence="5 6">HMF7605</strain>
    </source>
</reference>
<comment type="caution">
    <text evidence="5">The sequence shown here is derived from an EMBL/GenBank/DDBJ whole genome shotgun (WGS) entry which is preliminary data.</text>
</comment>
<dbReference type="PANTHER" id="PTHR11851">
    <property type="entry name" value="METALLOPROTEASE"/>
    <property type="match status" value="1"/>
</dbReference>
<feature type="chain" id="PRO_5015672016" evidence="2">
    <location>
        <begin position="20"/>
        <end position="439"/>
    </location>
</feature>
<evidence type="ECO:0000259" key="3">
    <source>
        <dbReference type="Pfam" id="PF00675"/>
    </source>
</evidence>
<protein>
    <submittedName>
        <fullName evidence="5">Peptidase M16</fullName>
    </submittedName>
</protein>
<dbReference type="InterPro" id="IPR011765">
    <property type="entry name" value="Pept_M16_N"/>
</dbReference>
<keyword evidence="2" id="KW-0732">Signal</keyword>
<gene>
    <name evidence="5" type="ORF">AHMF7605_18955</name>
</gene>
<keyword evidence="6" id="KW-1185">Reference proteome</keyword>
<dbReference type="InterPro" id="IPR011249">
    <property type="entry name" value="Metalloenz_LuxS/M16"/>
</dbReference>
<name>A0A2T2YIU9_9BACT</name>
<dbReference type="RefSeq" id="WP_106931614.1">
    <property type="nucleotide sequence ID" value="NZ_PYFT01000001.1"/>
</dbReference>
<evidence type="ECO:0000313" key="6">
    <source>
        <dbReference type="Proteomes" id="UP000240357"/>
    </source>
</evidence>
<dbReference type="Pfam" id="PF05193">
    <property type="entry name" value="Peptidase_M16_C"/>
    <property type="match status" value="1"/>
</dbReference>
<feature type="signal peptide" evidence="2">
    <location>
        <begin position="1"/>
        <end position="19"/>
    </location>
</feature>
<dbReference type="InterPro" id="IPR050361">
    <property type="entry name" value="MPP/UQCRC_Complex"/>
</dbReference>
<evidence type="ECO:0000256" key="1">
    <source>
        <dbReference type="ARBA" id="ARBA00007261"/>
    </source>
</evidence>
<dbReference type="Pfam" id="PF00675">
    <property type="entry name" value="Peptidase_M16"/>
    <property type="match status" value="1"/>
</dbReference>
<dbReference type="SUPFAM" id="SSF63411">
    <property type="entry name" value="LuxS/MPP-like metallohydrolase"/>
    <property type="match status" value="2"/>
</dbReference>
<dbReference type="PANTHER" id="PTHR11851:SF49">
    <property type="entry name" value="MITOCHONDRIAL-PROCESSING PEPTIDASE SUBUNIT ALPHA"/>
    <property type="match status" value="1"/>
</dbReference>
<sequence>MKNKLFTCLLLGASFLAQAQSNKIDFTEYTLDNGLHVILQPDKSTPIVAVSVMYHVGSKNEQSNRTGFAHFFEHLMFEGSDNIKRGEYVNLVQTAGGTLNANTTQDRTYYYEVLPSNQLALGLWLESERMRSAKIDEAGVETQRNVIKEEKKERIDNQPYGTIQEKTFANAFSEHPYRWVPIGSAQYIDQASLSEFVDFYKTFYVPNNATLSIAGDIDITQAKELIQKYFAVIPKGTKEIPRPTVKEQPKTQEVREIVFDNVQLPAVVQAYHIPEQTNPDYYAITMLTNLLTGGESARLNKALIDQQQKAVYVGSFPMQLEDPGLFLAFAVANAGVNIDEVERSMDAEIDRVKKEQISEVEFQKLRNQIENTFVQNNFTVAGRAEQLATYHLFYNNTNLINTELQNFLKVTKGDLARVANQYFTRENRVVLHYIPKVNN</sequence>
<feature type="domain" description="Peptidase M16 N-terminal" evidence="3">
    <location>
        <begin position="37"/>
        <end position="176"/>
    </location>
</feature>
<feature type="domain" description="Peptidase M16 C-terminal" evidence="4">
    <location>
        <begin position="193"/>
        <end position="368"/>
    </location>
</feature>
<accession>A0A2T2YIU9</accession>
<dbReference type="OrthoDB" id="9811314at2"/>
<dbReference type="EMBL" id="PYFT01000001">
    <property type="protein sequence ID" value="PSR55434.1"/>
    <property type="molecule type" value="Genomic_DNA"/>
</dbReference>
<organism evidence="5 6">
    <name type="scientific">Adhaeribacter arboris</name>
    <dbReference type="NCBI Taxonomy" id="2072846"/>
    <lineage>
        <taxon>Bacteria</taxon>
        <taxon>Pseudomonadati</taxon>
        <taxon>Bacteroidota</taxon>
        <taxon>Cytophagia</taxon>
        <taxon>Cytophagales</taxon>
        <taxon>Hymenobacteraceae</taxon>
        <taxon>Adhaeribacter</taxon>
    </lineage>
</organism>
<dbReference type="Proteomes" id="UP000240357">
    <property type="component" value="Unassembled WGS sequence"/>
</dbReference>
<evidence type="ECO:0000256" key="2">
    <source>
        <dbReference type="SAM" id="SignalP"/>
    </source>
</evidence>
<evidence type="ECO:0000259" key="4">
    <source>
        <dbReference type="Pfam" id="PF05193"/>
    </source>
</evidence>
<dbReference type="InterPro" id="IPR007863">
    <property type="entry name" value="Peptidase_M16_C"/>
</dbReference>
<dbReference type="AlphaFoldDB" id="A0A2T2YIU9"/>
<evidence type="ECO:0000313" key="5">
    <source>
        <dbReference type="EMBL" id="PSR55434.1"/>
    </source>
</evidence>
<dbReference type="Gene3D" id="3.30.830.10">
    <property type="entry name" value="Metalloenzyme, LuxS/M16 peptidase-like"/>
    <property type="match status" value="2"/>
</dbReference>
<comment type="similarity">
    <text evidence="1">Belongs to the peptidase M16 family.</text>
</comment>